<keyword evidence="3" id="KW-0732">Signal</keyword>
<dbReference type="AlphaFoldDB" id="A0AAN9VJ10"/>
<dbReference type="EMBL" id="JAZDUA010000164">
    <property type="protein sequence ID" value="KAK7865849.1"/>
    <property type="molecule type" value="Genomic_DNA"/>
</dbReference>
<evidence type="ECO:0000313" key="5">
    <source>
        <dbReference type="Proteomes" id="UP001378592"/>
    </source>
</evidence>
<organism evidence="4 5">
    <name type="scientific">Gryllus longicercus</name>
    <dbReference type="NCBI Taxonomy" id="2509291"/>
    <lineage>
        <taxon>Eukaryota</taxon>
        <taxon>Metazoa</taxon>
        <taxon>Ecdysozoa</taxon>
        <taxon>Arthropoda</taxon>
        <taxon>Hexapoda</taxon>
        <taxon>Insecta</taxon>
        <taxon>Pterygota</taxon>
        <taxon>Neoptera</taxon>
        <taxon>Polyneoptera</taxon>
        <taxon>Orthoptera</taxon>
        <taxon>Ensifera</taxon>
        <taxon>Gryllidea</taxon>
        <taxon>Grylloidea</taxon>
        <taxon>Gryllidae</taxon>
        <taxon>Gryllinae</taxon>
        <taxon>Gryllus</taxon>
    </lineage>
</organism>
<feature type="chain" id="PRO_5042946199" evidence="3">
    <location>
        <begin position="28"/>
        <end position="152"/>
    </location>
</feature>
<keyword evidence="5" id="KW-1185">Reference proteome</keyword>
<protein>
    <submittedName>
        <fullName evidence="4">Uncharacterized protein</fullName>
    </submittedName>
</protein>
<reference evidence="4 5" key="1">
    <citation type="submission" date="2024-03" db="EMBL/GenBank/DDBJ databases">
        <title>The genome assembly and annotation of the cricket Gryllus longicercus Weissman &amp; Gray.</title>
        <authorList>
            <person name="Szrajer S."/>
            <person name="Gray D."/>
            <person name="Ylla G."/>
        </authorList>
    </citation>
    <scope>NUCLEOTIDE SEQUENCE [LARGE SCALE GENOMIC DNA]</scope>
    <source>
        <strain evidence="4">DAG 2021-001</strain>
        <tissue evidence="4">Whole body minus gut</tissue>
    </source>
</reference>
<comment type="caution">
    <text evidence="4">The sequence shown here is derived from an EMBL/GenBank/DDBJ whole genome shotgun (WGS) entry which is preliminary data.</text>
</comment>
<keyword evidence="2" id="KW-0472">Membrane</keyword>
<proteinExistence type="predicted"/>
<keyword evidence="2" id="KW-1133">Transmembrane helix</keyword>
<sequence>MPSRPTALVLLLLVVMVLAVTAPTAEAHKSKKDDPETTTEEEHHKSIELRHFHHHHRHYHHYRDRSKHWVAGLLLALVCAVLGSCAAVGLWRRYCTQNPCGPGGLQLQRPCPPFGRRVAVAVDAPLLQPPPLPLLADAPKKEAPPPYKDTWA</sequence>
<evidence type="ECO:0000256" key="1">
    <source>
        <dbReference type="SAM" id="MobiDB-lite"/>
    </source>
</evidence>
<gene>
    <name evidence="4" type="ORF">R5R35_003967</name>
</gene>
<accession>A0AAN9VJ10</accession>
<evidence type="ECO:0000313" key="4">
    <source>
        <dbReference type="EMBL" id="KAK7865849.1"/>
    </source>
</evidence>
<feature type="transmembrane region" description="Helical" evidence="2">
    <location>
        <begin position="69"/>
        <end position="91"/>
    </location>
</feature>
<feature type="region of interest" description="Disordered" evidence="1">
    <location>
        <begin position="25"/>
        <end position="44"/>
    </location>
</feature>
<keyword evidence="2" id="KW-0812">Transmembrane</keyword>
<feature type="region of interest" description="Disordered" evidence="1">
    <location>
        <begin position="132"/>
        <end position="152"/>
    </location>
</feature>
<dbReference type="Proteomes" id="UP001378592">
    <property type="component" value="Unassembled WGS sequence"/>
</dbReference>
<name>A0AAN9VJ10_9ORTH</name>
<evidence type="ECO:0000256" key="3">
    <source>
        <dbReference type="SAM" id="SignalP"/>
    </source>
</evidence>
<feature type="signal peptide" evidence="3">
    <location>
        <begin position="1"/>
        <end position="27"/>
    </location>
</feature>
<feature type="compositionally biased region" description="Basic and acidic residues" evidence="1">
    <location>
        <begin position="26"/>
        <end position="44"/>
    </location>
</feature>
<evidence type="ECO:0000256" key="2">
    <source>
        <dbReference type="SAM" id="Phobius"/>
    </source>
</evidence>